<evidence type="ECO:0000256" key="9">
    <source>
        <dbReference type="ARBA" id="ARBA00023157"/>
    </source>
</evidence>
<keyword evidence="9" id="KW-1015">Disulfide bond</keyword>
<feature type="chain" id="PRO_5040216788" evidence="10">
    <location>
        <begin position="22"/>
        <end position="494"/>
    </location>
</feature>
<evidence type="ECO:0000313" key="13">
    <source>
        <dbReference type="Proteomes" id="UP000699042"/>
    </source>
</evidence>
<feature type="signal peptide" evidence="10">
    <location>
        <begin position="1"/>
        <end position="21"/>
    </location>
</feature>
<evidence type="ECO:0000256" key="10">
    <source>
        <dbReference type="SAM" id="SignalP"/>
    </source>
</evidence>
<proteinExistence type="inferred from homology"/>
<evidence type="ECO:0000256" key="2">
    <source>
        <dbReference type="ARBA" id="ARBA00008721"/>
    </source>
</evidence>
<gene>
    <name evidence="12" type="ORF">JMJ77_009678</name>
</gene>
<dbReference type="PANTHER" id="PTHR47466">
    <property type="match status" value="1"/>
</dbReference>
<evidence type="ECO:0000259" key="11">
    <source>
        <dbReference type="Pfam" id="PF05572"/>
    </source>
</evidence>
<accession>A0A9P7R0I0</accession>
<dbReference type="AlphaFoldDB" id="A0A9P7R0I0"/>
<evidence type="ECO:0000256" key="5">
    <source>
        <dbReference type="ARBA" id="ARBA00022729"/>
    </source>
</evidence>
<comment type="function">
    <text evidence="1">Secreted metalloproteinase that allows assimilation of proteinaceous substrates.</text>
</comment>
<feature type="domain" description="Peptidase M43 pregnancy-associated plasma-A" evidence="11">
    <location>
        <begin position="199"/>
        <end position="270"/>
    </location>
</feature>
<evidence type="ECO:0000256" key="6">
    <source>
        <dbReference type="ARBA" id="ARBA00022801"/>
    </source>
</evidence>
<dbReference type="GO" id="GO:0008237">
    <property type="term" value="F:metallopeptidase activity"/>
    <property type="evidence" value="ECO:0007669"/>
    <property type="project" value="UniProtKB-KW"/>
</dbReference>
<dbReference type="SUPFAM" id="SSF55486">
    <property type="entry name" value="Metalloproteases ('zincins'), catalytic domain"/>
    <property type="match status" value="1"/>
</dbReference>
<keyword evidence="3" id="KW-0645">Protease</keyword>
<evidence type="ECO:0000256" key="4">
    <source>
        <dbReference type="ARBA" id="ARBA00022723"/>
    </source>
</evidence>
<sequence>MGLKSLLMRCAGLATVSLVLAQEKCGSEQPGPEAYEAAVALRAAQRTEGLSASFLHKRAEGLLVSTYLHVVEDEAHRGFVTDSMISDQMRVLNDTFAPHNIQFLVKEITHTVNDAWTTQARIKEKAETLRRGAYDDLNIYFETGMMTNPNSATGICSFPVEDPWNTGINGTSWHTYDGCHVSVGTMPGGPGVPWDPEDNLGKTATHEVGHWFGLFHVFEGFDCEGEGDLIDDTPATKVATVGCPASQDSCPEKPGLDPIHNYMDYTKHACCYRALFPCPSPSAISSASVFCATLTAGGTTATNFPTRATSACGTSASRYISACACGPTCTPSPTPPCGSPSGTNLLTNSDFECGIGPWIVQNLDQNARVGVTSAASHTGTHSFESRLLYDRNSQDPVVSARLSTPVFSVQPGVPYRLRFWSYFDNQAAGFIGIQFNGEPRRTLDAGDAGGWGIWKVFEVEYTPVTDKLDITLEFLYGRVASVVRVDGVEFGYLH</sequence>
<evidence type="ECO:0000313" key="12">
    <source>
        <dbReference type="EMBL" id="KAG7045600.1"/>
    </source>
</evidence>
<evidence type="ECO:0000256" key="7">
    <source>
        <dbReference type="ARBA" id="ARBA00022833"/>
    </source>
</evidence>
<dbReference type="Gene3D" id="3.40.390.10">
    <property type="entry name" value="Collagenase (Catalytic Domain)"/>
    <property type="match status" value="1"/>
</dbReference>
<evidence type="ECO:0000256" key="8">
    <source>
        <dbReference type="ARBA" id="ARBA00023049"/>
    </source>
</evidence>
<protein>
    <submittedName>
        <fullName evidence="12">Metalloprotease 1</fullName>
    </submittedName>
</protein>
<keyword evidence="13" id="KW-1185">Reference proteome</keyword>
<comment type="similarity">
    <text evidence="2">Belongs to the peptidase M43B family.</text>
</comment>
<dbReference type="Gene3D" id="2.60.120.260">
    <property type="entry name" value="Galactose-binding domain-like"/>
    <property type="match status" value="1"/>
</dbReference>
<evidence type="ECO:0000256" key="1">
    <source>
        <dbReference type="ARBA" id="ARBA00003174"/>
    </source>
</evidence>
<keyword evidence="6" id="KW-0378">Hydrolase</keyword>
<keyword evidence="4" id="KW-0479">Metal-binding</keyword>
<name>A0A9P7R0I0_9PEZI</name>
<dbReference type="SUPFAM" id="SSF49785">
    <property type="entry name" value="Galactose-binding domain-like"/>
    <property type="match status" value="1"/>
</dbReference>
<dbReference type="CDD" id="cd04275">
    <property type="entry name" value="ZnMc_pappalysin_like"/>
    <property type="match status" value="1"/>
</dbReference>
<comment type="caution">
    <text evidence="12">The sequence shown here is derived from an EMBL/GenBank/DDBJ whole genome shotgun (WGS) entry which is preliminary data.</text>
</comment>
<keyword evidence="8 12" id="KW-0482">Metalloprotease</keyword>
<keyword evidence="5 10" id="KW-0732">Signal</keyword>
<dbReference type="EMBL" id="JAESDN010000009">
    <property type="protein sequence ID" value="KAG7045600.1"/>
    <property type="molecule type" value="Genomic_DNA"/>
</dbReference>
<dbReference type="Pfam" id="PF05572">
    <property type="entry name" value="Peptidase_M43"/>
    <property type="match status" value="1"/>
</dbReference>
<dbReference type="Proteomes" id="UP000699042">
    <property type="component" value="Unassembled WGS sequence"/>
</dbReference>
<dbReference type="GO" id="GO:0006508">
    <property type="term" value="P:proteolysis"/>
    <property type="evidence" value="ECO:0007669"/>
    <property type="project" value="UniProtKB-KW"/>
</dbReference>
<dbReference type="InterPro" id="IPR008754">
    <property type="entry name" value="Peptidase_M43"/>
</dbReference>
<dbReference type="PANTHER" id="PTHR47466:SF1">
    <property type="entry name" value="METALLOPROTEASE MEP1 (AFU_ORTHOLOGUE AFUA_1G07730)-RELATED"/>
    <property type="match status" value="1"/>
</dbReference>
<dbReference type="InterPro" id="IPR008979">
    <property type="entry name" value="Galactose-bd-like_sf"/>
</dbReference>
<reference evidence="12" key="1">
    <citation type="submission" date="2021-05" db="EMBL/GenBank/DDBJ databases">
        <title>Comparative genomics of three Colletotrichum scovillei strains and genetic complementation revealed genes involved fungal growth and virulence on chili pepper.</title>
        <authorList>
            <person name="Hsieh D.-K."/>
            <person name="Chuang S.-C."/>
            <person name="Chen C.-Y."/>
            <person name="Chao Y.-T."/>
            <person name="Lu M.-Y.J."/>
            <person name="Lee M.-H."/>
            <person name="Shih M.-C."/>
        </authorList>
    </citation>
    <scope>NUCLEOTIDE SEQUENCE</scope>
    <source>
        <strain evidence="12">Coll-153</strain>
    </source>
</reference>
<keyword evidence="7" id="KW-0862">Zinc</keyword>
<evidence type="ECO:0000256" key="3">
    <source>
        <dbReference type="ARBA" id="ARBA00022670"/>
    </source>
</evidence>
<organism evidence="12 13">
    <name type="scientific">Colletotrichum scovillei</name>
    <dbReference type="NCBI Taxonomy" id="1209932"/>
    <lineage>
        <taxon>Eukaryota</taxon>
        <taxon>Fungi</taxon>
        <taxon>Dikarya</taxon>
        <taxon>Ascomycota</taxon>
        <taxon>Pezizomycotina</taxon>
        <taxon>Sordariomycetes</taxon>
        <taxon>Hypocreomycetidae</taxon>
        <taxon>Glomerellales</taxon>
        <taxon>Glomerellaceae</taxon>
        <taxon>Colletotrichum</taxon>
        <taxon>Colletotrichum acutatum species complex</taxon>
    </lineage>
</organism>
<dbReference type="InterPro" id="IPR024079">
    <property type="entry name" value="MetalloPept_cat_dom_sf"/>
</dbReference>
<dbReference type="GO" id="GO:0046872">
    <property type="term" value="F:metal ion binding"/>
    <property type="evidence" value="ECO:0007669"/>
    <property type="project" value="UniProtKB-KW"/>
</dbReference>